<dbReference type="InterPro" id="IPR007197">
    <property type="entry name" value="rSAM"/>
</dbReference>
<dbReference type="SFLD" id="SFLDS00029">
    <property type="entry name" value="Radical_SAM"/>
    <property type="match status" value="1"/>
</dbReference>
<name>A0A6S5THK1_PSEPU</name>
<keyword evidence="3" id="KW-0479">Metal-binding</keyword>
<reference evidence="7 8" key="1">
    <citation type="submission" date="2019-12" db="EMBL/GenBank/DDBJ databases">
        <title>complete genome sequences of Pseudomonas putida str. WP8-W18-CRE-01 isolated from wastewater treatment plant effluent.</title>
        <authorList>
            <person name="Sekizuka T."/>
            <person name="Itokawa K."/>
            <person name="Yatsu K."/>
            <person name="Inamine Y."/>
            <person name="Kuroda M."/>
        </authorList>
    </citation>
    <scope>NUCLEOTIDE SEQUENCE [LARGE SCALE GENOMIC DNA]</scope>
    <source>
        <strain evidence="7 8">WP8-W18-CRE-01</strain>
    </source>
</reference>
<evidence type="ECO:0000256" key="3">
    <source>
        <dbReference type="ARBA" id="ARBA00022723"/>
    </source>
</evidence>
<keyword evidence="5" id="KW-0411">Iron-sulfur</keyword>
<dbReference type="Gene3D" id="3.80.30.20">
    <property type="entry name" value="tm_1862 like domain"/>
    <property type="match status" value="1"/>
</dbReference>
<evidence type="ECO:0000313" key="7">
    <source>
        <dbReference type="EMBL" id="BBT39880.1"/>
    </source>
</evidence>
<organism evidence="7 8">
    <name type="scientific">Pseudomonas putida</name>
    <name type="common">Arthrobacter siderocapsulatus</name>
    <dbReference type="NCBI Taxonomy" id="303"/>
    <lineage>
        <taxon>Bacteria</taxon>
        <taxon>Pseudomonadati</taxon>
        <taxon>Pseudomonadota</taxon>
        <taxon>Gammaproteobacteria</taxon>
        <taxon>Pseudomonadales</taxon>
        <taxon>Pseudomonadaceae</taxon>
        <taxon>Pseudomonas</taxon>
    </lineage>
</organism>
<dbReference type="SFLD" id="SFLDG01082">
    <property type="entry name" value="B12-binding_domain_containing"/>
    <property type="match status" value="1"/>
</dbReference>
<evidence type="ECO:0000256" key="5">
    <source>
        <dbReference type="ARBA" id="ARBA00023014"/>
    </source>
</evidence>
<evidence type="ECO:0000313" key="8">
    <source>
        <dbReference type="Proteomes" id="UP000515680"/>
    </source>
</evidence>
<dbReference type="PROSITE" id="PS51918">
    <property type="entry name" value="RADICAL_SAM"/>
    <property type="match status" value="1"/>
</dbReference>
<sequence>MLIGAGRVPVLFVSAGLLRPKKRDHALARRQLYLNYGALGLATLCQRNGLETLLVHGEHEAPVALAERLHRQGLLRVDAPLMLSMTSFHALEWARVFCSAVKGMEPRVRIVLGGRWVTGPDRQWLHGKLPLVDRIVQGLGEDLLPSLLGFQGAWDGRAAGLNHLLVEGHHRYQPSIETSRGCGKGCTFCQERDVPLQKLKAPERIADELRQLAGDYGDHGIHPYFQSSFFLPNPRWAQALAEQVQRCNARILWRCESRVDGIKPEIVPSLAAAGMKVIDLGLESAAPEQILAMNKARDPARYLRAASKLLQACARHGIWVKVNVMLYAGETAHTLEQTRQWLDAHAHCIKGVSVGPVVVYGPPSHCSEFLTALRARGATPVDPASAEDCGITQLNLSPELDAEQVERESLALSRRYMAKQDYFDLKRFSYYPRDYSEQAFEADVATSDAACLPFRP</sequence>
<dbReference type="InterPro" id="IPR058240">
    <property type="entry name" value="rSAM_sf"/>
</dbReference>
<dbReference type="RefSeq" id="WP_182818839.1">
    <property type="nucleotide sequence ID" value="NZ_AP022227.1"/>
</dbReference>
<evidence type="ECO:0000256" key="1">
    <source>
        <dbReference type="ARBA" id="ARBA00001966"/>
    </source>
</evidence>
<evidence type="ECO:0000256" key="4">
    <source>
        <dbReference type="ARBA" id="ARBA00023004"/>
    </source>
</evidence>
<gene>
    <name evidence="7" type="ORF">WP8W18C01_22210</name>
</gene>
<proteinExistence type="predicted"/>
<dbReference type="PANTHER" id="PTHR43409:SF16">
    <property type="entry name" value="SLR0320 PROTEIN"/>
    <property type="match status" value="1"/>
</dbReference>
<comment type="cofactor">
    <cofactor evidence="1">
        <name>[4Fe-4S] cluster</name>
        <dbReference type="ChEBI" id="CHEBI:49883"/>
    </cofactor>
</comment>
<dbReference type="Proteomes" id="UP000515680">
    <property type="component" value="Chromosome"/>
</dbReference>
<evidence type="ECO:0000259" key="6">
    <source>
        <dbReference type="PROSITE" id="PS51918"/>
    </source>
</evidence>
<accession>A0A6S5THK1</accession>
<dbReference type="SUPFAM" id="SSF102114">
    <property type="entry name" value="Radical SAM enzymes"/>
    <property type="match status" value="1"/>
</dbReference>
<dbReference type="GO" id="GO:0005829">
    <property type="term" value="C:cytosol"/>
    <property type="evidence" value="ECO:0007669"/>
    <property type="project" value="TreeGrafter"/>
</dbReference>
<dbReference type="Pfam" id="PF04055">
    <property type="entry name" value="Radical_SAM"/>
    <property type="match status" value="1"/>
</dbReference>
<feature type="domain" description="Radical SAM core" evidence="6">
    <location>
        <begin position="168"/>
        <end position="399"/>
    </location>
</feature>
<dbReference type="CDD" id="cd01335">
    <property type="entry name" value="Radical_SAM"/>
    <property type="match status" value="1"/>
</dbReference>
<keyword evidence="2" id="KW-0949">S-adenosyl-L-methionine</keyword>
<dbReference type="PANTHER" id="PTHR43409">
    <property type="entry name" value="ANAEROBIC MAGNESIUM-PROTOPORPHYRIN IX MONOMETHYL ESTER CYCLASE-RELATED"/>
    <property type="match status" value="1"/>
</dbReference>
<dbReference type="AlphaFoldDB" id="A0A6S5THK1"/>
<dbReference type="GO" id="GO:0046872">
    <property type="term" value="F:metal ion binding"/>
    <property type="evidence" value="ECO:0007669"/>
    <property type="project" value="UniProtKB-KW"/>
</dbReference>
<dbReference type="InterPro" id="IPR051198">
    <property type="entry name" value="BchE-like"/>
</dbReference>
<dbReference type="GO" id="GO:0003824">
    <property type="term" value="F:catalytic activity"/>
    <property type="evidence" value="ECO:0007669"/>
    <property type="project" value="InterPro"/>
</dbReference>
<dbReference type="InterPro" id="IPR023404">
    <property type="entry name" value="rSAM_horseshoe"/>
</dbReference>
<dbReference type="EMBL" id="AP022227">
    <property type="protein sequence ID" value="BBT39880.1"/>
    <property type="molecule type" value="Genomic_DNA"/>
</dbReference>
<dbReference type="SMART" id="SM00729">
    <property type="entry name" value="Elp3"/>
    <property type="match status" value="1"/>
</dbReference>
<evidence type="ECO:0000256" key="2">
    <source>
        <dbReference type="ARBA" id="ARBA00022691"/>
    </source>
</evidence>
<dbReference type="GO" id="GO:0051536">
    <property type="term" value="F:iron-sulfur cluster binding"/>
    <property type="evidence" value="ECO:0007669"/>
    <property type="project" value="UniProtKB-KW"/>
</dbReference>
<protein>
    <recommendedName>
        <fullName evidence="6">Radical SAM core domain-containing protein</fullName>
    </recommendedName>
</protein>
<dbReference type="InterPro" id="IPR006638">
    <property type="entry name" value="Elp3/MiaA/NifB-like_rSAM"/>
</dbReference>
<keyword evidence="4" id="KW-0408">Iron</keyword>